<protein>
    <submittedName>
        <fullName evidence="1">Uncharacterized protein</fullName>
    </submittedName>
</protein>
<dbReference type="FunCoup" id="E3LMY5">
    <property type="interactions" value="1621"/>
</dbReference>
<dbReference type="OrthoDB" id="5787535at2759"/>
<accession>E3LMY5</accession>
<dbReference type="EMBL" id="DS268411">
    <property type="protein sequence ID" value="EFP02811.1"/>
    <property type="molecule type" value="Genomic_DNA"/>
</dbReference>
<proteinExistence type="predicted"/>
<keyword evidence="2" id="KW-1185">Reference proteome</keyword>
<dbReference type="InParanoid" id="E3LMY5"/>
<dbReference type="Proteomes" id="UP000008281">
    <property type="component" value="Unassembled WGS sequence"/>
</dbReference>
<reference evidence="1" key="1">
    <citation type="submission" date="2007-07" db="EMBL/GenBank/DDBJ databases">
        <title>PCAP assembly of the Caenorhabditis remanei genome.</title>
        <authorList>
            <consortium name="The Caenorhabditis remanei Sequencing Consortium"/>
            <person name="Wilson R.K."/>
        </authorList>
    </citation>
    <scope>NUCLEOTIDE SEQUENCE [LARGE SCALE GENOMIC DNA]</scope>
    <source>
        <strain evidence="1">PB4641</strain>
    </source>
</reference>
<name>E3LMY5_CAERE</name>
<evidence type="ECO:0000313" key="2">
    <source>
        <dbReference type="Proteomes" id="UP000008281"/>
    </source>
</evidence>
<gene>
    <name evidence="1" type="ORF">CRE_28523</name>
</gene>
<dbReference type="eggNOG" id="ENOG502TGHF">
    <property type="taxonomic scope" value="Eukaryota"/>
</dbReference>
<sequence length="409" mass="47223">MAGDLVIPPDARNNEFRLDMDDTLFQSVVQQFILLDKEFIRAKAEKNASLRLFITSPRFLIEYARLTHFSSVLPQKEYLDRMSENNLFPYRKNVYSFNLTEIVFDKTRHGFREVDFPFDANHGVTAVQDVGGCHSSYDLRNIFVLENMNVPVCRFDPVMFCQSWVLTLFRPKFVFRGLVACPKGDYGLARMIVEVGNSKGSTFRSEASIAFKKGDDESEFRDFQPMHKNLKRKYIVNEETITVFSELGKFIPFEVATPEYNFRPTHIFFFVCIFYVNRNPIPIRGMRVSNCTVQCVLPEGPPSLDAVECNDSFPAGAYDTPPVMCNYVVEHHDDPEYLRDLKAGFFSTFDNYKNMKAAEVARAEQEMYDILEGNILEDRMDVQEVDGLSDNRKRVNVDNEDEPLAKKKC</sequence>
<dbReference type="HOGENOM" id="CLU_712191_0_0_1"/>
<dbReference type="OMA" id="CIFYVNR"/>
<organism evidence="2">
    <name type="scientific">Caenorhabditis remanei</name>
    <name type="common">Caenorhabditis vulgaris</name>
    <dbReference type="NCBI Taxonomy" id="31234"/>
    <lineage>
        <taxon>Eukaryota</taxon>
        <taxon>Metazoa</taxon>
        <taxon>Ecdysozoa</taxon>
        <taxon>Nematoda</taxon>
        <taxon>Chromadorea</taxon>
        <taxon>Rhabditida</taxon>
        <taxon>Rhabditina</taxon>
        <taxon>Rhabditomorpha</taxon>
        <taxon>Rhabditoidea</taxon>
        <taxon>Rhabditidae</taxon>
        <taxon>Peloderinae</taxon>
        <taxon>Caenorhabditis</taxon>
    </lineage>
</organism>
<dbReference type="AlphaFoldDB" id="E3LMY5"/>
<evidence type="ECO:0000313" key="1">
    <source>
        <dbReference type="EMBL" id="EFP02811.1"/>
    </source>
</evidence>